<dbReference type="EC" id="2.3.1.21" evidence="5"/>
<keyword evidence="3 5" id="KW-0012">Acyltransferase</keyword>
<dbReference type="Gene3D" id="3.30.559.10">
    <property type="entry name" value="Chloramphenicol acetyltransferase-like domain"/>
    <property type="match status" value="1"/>
</dbReference>
<feature type="domain" description="Choline/carnitine acyltransferase" evidence="4">
    <location>
        <begin position="58"/>
        <end position="659"/>
    </location>
</feature>
<dbReference type="AlphaFoldDB" id="G0TY27"/>
<dbReference type="PANTHER" id="PTHR22589:SF16">
    <property type="entry name" value="CARNITINE O-PALMITOYLTRANSFERASE 2, MITOCHONDRIAL"/>
    <property type="match status" value="1"/>
</dbReference>
<dbReference type="SUPFAM" id="SSF52777">
    <property type="entry name" value="CoA-dependent acyltransferases"/>
    <property type="match status" value="2"/>
</dbReference>
<organism evidence="5">
    <name type="scientific">Trypanosoma vivax (strain Y486)</name>
    <dbReference type="NCBI Taxonomy" id="1055687"/>
    <lineage>
        <taxon>Eukaryota</taxon>
        <taxon>Discoba</taxon>
        <taxon>Euglenozoa</taxon>
        <taxon>Kinetoplastea</taxon>
        <taxon>Metakinetoplastina</taxon>
        <taxon>Trypanosomatida</taxon>
        <taxon>Trypanosomatidae</taxon>
        <taxon>Trypanosoma</taxon>
        <taxon>Duttonella</taxon>
    </lineage>
</organism>
<dbReference type="GO" id="GO:0006635">
    <property type="term" value="P:fatty acid beta-oxidation"/>
    <property type="evidence" value="ECO:0007669"/>
    <property type="project" value="TreeGrafter"/>
</dbReference>
<dbReference type="InterPro" id="IPR042231">
    <property type="entry name" value="Cho/carn_acyl_trans_2"/>
</dbReference>
<protein>
    <submittedName>
        <fullName evidence="5">Putative carnitine O-palmitoyltransferase II</fullName>
        <ecNumber evidence="5">2.3.1.21</ecNumber>
    </submittedName>
</protein>
<evidence type="ECO:0000259" key="4">
    <source>
        <dbReference type="Pfam" id="PF00755"/>
    </source>
</evidence>
<dbReference type="GO" id="GO:0005739">
    <property type="term" value="C:mitochondrion"/>
    <property type="evidence" value="ECO:0007669"/>
    <property type="project" value="TreeGrafter"/>
</dbReference>
<accession>G0TY27</accession>
<reference evidence="5" key="1">
    <citation type="journal article" date="2012" name="Proc. Natl. Acad. Sci. U.S.A.">
        <title>Antigenic diversity is generated by distinct evolutionary mechanisms in African trypanosome species.</title>
        <authorList>
            <person name="Jackson A.P."/>
            <person name="Berry A."/>
            <person name="Aslett M."/>
            <person name="Allison H.C."/>
            <person name="Burton P."/>
            <person name="Vavrova-Anderson J."/>
            <person name="Brown R."/>
            <person name="Browne H."/>
            <person name="Corton N."/>
            <person name="Hauser H."/>
            <person name="Gamble J."/>
            <person name="Gilderthorp R."/>
            <person name="Marcello L."/>
            <person name="McQuillan J."/>
            <person name="Otto T.D."/>
            <person name="Quail M.A."/>
            <person name="Sanders M.J."/>
            <person name="van Tonder A."/>
            <person name="Ginger M.L."/>
            <person name="Field M.C."/>
            <person name="Barry J.D."/>
            <person name="Hertz-Fowler C."/>
            <person name="Berriman M."/>
        </authorList>
    </citation>
    <scope>NUCLEOTIDE SEQUENCE</scope>
    <source>
        <strain evidence="5">Y486</strain>
    </source>
</reference>
<evidence type="ECO:0000256" key="2">
    <source>
        <dbReference type="ARBA" id="ARBA00022679"/>
    </source>
</evidence>
<sequence length="677" mass="75587">MQRLFGTRLAPATSGVAGDMWHFQFLAPDSSSGAHLGTLALGPSTVSTQHFQRSLFRLPVPGLNSTCTRFLDAVKPIVTPRQFESAVLCVTEFQAGHGRTLQDELTRTNRVNRHTSYVSADMSEHRLSDRAPLPIQRNACFVTRYDRDKPDMLSRAAFWITSSITFYHMYLNNTLRPDILYADPGHHFSRTEWFLQTLAMIPKCMATKAAVFGSNFHALPLNMSYYDYLMSTTRVPGVLKDSISAVRFAPHVAVLYRGQQYIVTVAGDDCLPLPEEQIYARLRAITELNAAYPAVDVSVLTSLERTSWFAARTDLLRHHENQRNLELLDTALFTISLEDDVELDYLKTGNVTEASRIMFVRDTNRWWDKSFSVIVTRDGSLGVCFEQSWNDGGVSSVVRRYTQDVLHHSLMRNSGSMRRDAVATEGIRQLRWHLTQELELTAARAKARIIAEIRRLDLCTSAFPSGVCNSAMLRRRGASADALVQVGIQLAWWRLDKSTVSTCESVSTAMFRGGRTDYARLATSEAQHFAMLMDQPNVTDNEKLHLLLSALKRNEILLQSASRGLGIDCHLFALKKVAERRNPHHIPPLFSNAAFLALMSNFLSTFSCTSEALIGGVFGPSSKGYGICYSTHPECPLFNVTRLKEGGPMHSARDFAEAVQLAVDDVCSLLGMGLEGV</sequence>
<comment type="similarity">
    <text evidence="1">Belongs to the carnitine/choline acetyltransferase family.</text>
</comment>
<evidence type="ECO:0000256" key="3">
    <source>
        <dbReference type="ARBA" id="ARBA00023315"/>
    </source>
</evidence>
<proteinExistence type="inferred from homology"/>
<dbReference type="EMBL" id="HE573023">
    <property type="protein sequence ID" value="CCC48872.1"/>
    <property type="molecule type" value="Genomic_DNA"/>
</dbReference>
<keyword evidence="2 5" id="KW-0808">Transferase</keyword>
<dbReference type="InterPro" id="IPR000542">
    <property type="entry name" value="Carn_acyl_trans"/>
</dbReference>
<evidence type="ECO:0000256" key="1">
    <source>
        <dbReference type="ARBA" id="ARBA00005232"/>
    </source>
</evidence>
<dbReference type="InterPro" id="IPR023213">
    <property type="entry name" value="CAT-like_dom_sf"/>
</dbReference>
<dbReference type="InterPro" id="IPR039551">
    <property type="entry name" value="Cho/carn_acyl_trans"/>
</dbReference>
<dbReference type="GO" id="GO:0004095">
    <property type="term" value="F:carnitine O-palmitoyltransferase activity"/>
    <property type="evidence" value="ECO:0007669"/>
    <property type="project" value="UniProtKB-EC"/>
</dbReference>
<dbReference type="Pfam" id="PF00755">
    <property type="entry name" value="Carn_acyltransf"/>
    <property type="match status" value="1"/>
</dbReference>
<evidence type="ECO:0000313" key="5">
    <source>
        <dbReference type="EMBL" id="CCC48872.1"/>
    </source>
</evidence>
<gene>
    <name evidence="5" type="ORF">TVY486_0702090</name>
</gene>
<dbReference type="OMA" id="NRWWDKS"/>
<dbReference type="VEuPathDB" id="TriTrypDB:TvY486_0702090"/>
<dbReference type="Gene3D" id="3.30.559.70">
    <property type="entry name" value="Choline/Carnitine o-acyltransferase, domain 2"/>
    <property type="match status" value="1"/>
</dbReference>
<dbReference type="PANTHER" id="PTHR22589">
    <property type="entry name" value="CARNITINE O-ACYLTRANSFERASE"/>
    <property type="match status" value="1"/>
</dbReference>
<name>G0TY27_TRYVY</name>